<evidence type="ECO:0000313" key="7">
    <source>
        <dbReference type="EMBL" id="WXA89980.1"/>
    </source>
</evidence>
<dbReference type="Gene3D" id="3.50.50.60">
    <property type="entry name" value="FAD/NAD(P)-binding domain"/>
    <property type="match status" value="2"/>
</dbReference>
<keyword evidence="3" id="KW-0274">FAD</keyword>
<protein>
    <submittedName>
        <fullName evidence="7">GMC family oxidoreductase</fullName>
    </submittedName>
</protein>
<dbReference type="SUPFAM" id="SSF51905">
    <property type="entry name" value="FAD/NAD(P)-binding domain"/>
    <property type="match status" value="1"/>
</dbReference>
<dbReference type="PANTHER" id="PTHR46056">
    <property type="entry name" value="LONG-CHAIN-ALCOHOL OXIDASE"/>
    <property type="match status" value="1"/>
</dbReference>
<dbReference type="RefSeq" id="WP_394840593.1">
    <property type="nucleotide sequence ID" value="NZ_CP089982.1"/>
</dbReference>
<dbReference type="Pfam" id="PF05199">
    <property type="entry name" value="GMC_oxred_C"/>
    <property type="match status" value="1"/>
</dbReference>
<name>A0ABZ2JXG1_9BACT</name>
<evidence type="ECO:0000313" key="8">
    <source>
        <dbReference type="Proteomes" id="UP001379533"/>
    </source>
</evidence>
<dbReference type="EMBL" id="CP089982">
    <property type="protein sequence ID" value="WXA89980.1"/>
    <property type="molecule type" value="Genomic_DNA"/>
</dbReference>
<dbReference type="InterPro" id="IPR007867">
    <property type="entry name" value="GMC_OxRtase_C"/>
</dbReference>
<dbReference type="Pfam" id="PF13450">
    <property type="entry name" value="NAD_binding_8"/>
    <property type="match status" value="1"/>
</dbReference>
<evidence type="ECO:0000256" key="3">
    <source>
        <dbReference type="ARBA" id="ARBA00022827"/>
    </source>
</evidence>
<evidence type="ECO:0000256" key="2">
    <source>
        <dbReference type="ARBA" id="ARBA00022630"/>
    </source>
</evidence>
<accession>A0ABZ2JXG1</accession>
<evidence type="ECO:0000259" key="5">
    <source>
        <dbReference type="Pfam" id="PF00732"/>
    </source>
</evidence>
<dbReference type="PANTHER" id="PTHR46056:SF12">
    <property type="entry name" value="LONG-CHAIN-ALCOHOL OXIDASE"/>
    <property type="match status" value="1"/>
</dbReference>
<keyword evidence="8" id="KW-1185">Reference proteome</keyword>
<organism evidence="7 8">
    <name type="scientific">Pendulispora brunnea</name>
    <dbReference type="NCBI Taxonomy" id="2905690"/>
    <lineage>
        <taxon>Bacteria</taxon>
        <taxon>Pseudomonadati</taxon>
        <taxon>Myxococcota</taxon>
        <taxon>Myxococcia</taxon>
        <taxon>Myxococcales</taxon>
        <taxon>Sorangiineae</taxon>
        <taxon>Pendulisporaceae</taxon>
        <taxon>Pendulispora</taxon>
    </lineage>
</organism>
<sequence>MRKSLIHPRAGRDRADVCIIGAGPAGAVAATRLAEEGLNVVVLEQGDWPDYRKARGAHADFEINSGADWAWNPNTRKSPSDYPINGQDADIDVVLYNGVGGGTVIYAAQWHRNAPSDFCVRTLDGIADDWPLSYEDLRPYYERVEAAFGISGLAGDPAFPAGEGPPLPPVPLGDIGRRVAAAHNALGWHWWPGSNAIATRPYGALKPCVQRGTCLWGCADGAKASADRTHWPHAVDLGVHLVTGARVRRISVNDAGLADGAVWIDRDGNEHVTRASVIILAANGIGTPRLLLLSATRGHRDGLANSSGLVGKRLMLHPFGVVTGLFQENMHSTQGPWGQHLHCLQFYETDARRGFVRGAKWGLQPTGGPVNATRGWPWGAVDPVWGPNFHRNVRARLGHSAMWGIVAEDLPEESNRVELDPELTDGDGIPAPRIRYRVGENSTRLMDFHLDRARESLEAAGAYRTMVAPSIRETGWHQLGTAKMGTDPATSVVDPWGRTHDVPNLYVFDGSIWPTSSGMNPTATIAAMSLRCTEHLLEQRYHQKVPA</sequence>
<reference evidence="7 8" key="1">
    <citation type="submission" date="2021-12" db="EMBL/GenBank/DDBJ databases">
        <title>Discovery of the Pendulisporaceae a myxobacterial family with distinct sporulation behavior and unique specialized metabolism.</title>
        <authorList>
            <person name="Garcia R."/>
            <person name="Popoff A."/>
            <person name="Bader C.D."/>
            <person name="Loehr J."/>
            <person name="Walesch S."/>
            <person name="Walt C."/>
            <person name="Boldt J."/>
            <person name="Bunk B."/>
            <person name="Haeckl F.J.F.P.J."/>
            <person name="Gunesch A.P."/>
            <person name="Birkelbach J."/>
            <person name="Nuebel U."/>
            <person name="Pietschmann T."/>
            <person name="Bach T."/>
            <person name="Mueller R."/>
        </authorList>
    </citation>
    <scope>NUCLEOTIDE SEQUENCE [LARGE SCALE GENOMIC DNA]</scope>
    <source>
        <strain evidence="7 8">MSr12523</strain>
    </source>
</reference>
<comment type="similarity">
    <text evidence="1">Belongs to the GMC oxidoreductase family.</text>
</comment>
<keyword evidence="2" id="KW-0285">Flavoprotein</keyword>
<dbReference type="InterPro" id="IPR036188">
    <property type="entry name" value="FAD/NAD-bd_sf"/>
</dbReference>
<evidence type="ECO:0000259" key="6">
    <source>
        <dbReference type="Pfam" id="PF05199"/>
    </source>
</evidence>
<keyword evidence="4" id="KW-0560">Oxidoreductase</keyword>
<dbReference type="InterPro" id="IPR000172">
    <property type="entry name" value="GMC_OxRdtase_N"/>
</dbReference>
<dbReference type="Proteomes" id="UP001379533">
    <property type="component" value="Chromosome"/>
</dbReference>
<feature type="domain" description="Glucose-methanol-choline oxidoreductase N-terminal" evidence="5">
    <location>
        <begin position="97"/>
        <end position="318"/>
    </location>
</feature>
<dbReference type="Pfam" id="PF00732">
    <property type="entry name" value="GMC_oxred_N"/>
    <property type="match status" value="1"/>
</dbReference>
<evidence type="ECO:0000256" key="4">
    <source>
        <dbReference type="ARBA" id="ARBA00023002"/>
    </source>
</evidence>
<evidence type="ECO:0000256" key="1">
    <source>
        <dbReference type="ARBA" id="ARBA00010790"/>
    </source>
</evidence>
<gene>
    <name evidence="7" type="ORF">LZC95_26190</name>
</gene>
<proteinExistence type="inferred from homology"/>
<dbReference type="SUPFAM" id="SSF54373">
    <property type="entry name" value="FAD-linked reductases, C-terminal domain"/>
    <property type="match status" value="1"/>
</dbReference>
<feature type="domain" description="Glucose-methanol-choline oxidoreductase C-terminal" evidence="6">
    <location>
        <begin position="411"/>
        <end position="528"/>
    </location>
</feature>